<dbReference type="Pfam" id="PF03151">
    <property type="entry name" value="TPT"/>
    <property type="match status" value="1"/>
</dbReference>
<evidence type="ECO:0000256" key="3">
    <source>
        <dbReference type="ARBA" id="ARBA00022989"/>
    </source>
</evidence>
<feature type="transmembrane region" description="Helical" evidence="6">
    <location>
        <begin position="222"/>
        <end position="242"/>
    </location>
</feature>
<evidence type="ECO:0000256" key="6">
    <source>
        <dbReference type="SAM" id="Phobius"/>
    </source>
</evidence>
<evidence type="ECO:0000313" key="9">
    <source>
        <dbReference type="Proteomes" id="UP001642540"/>
    </source>
</evidence>
<name>A0ABP1PNT6_9HEXA</name>
<feature type="region of interest" description="Disordered" evidence="5">
    <location>
        <begin position="35"/>
        <end position="68"/>
    </location>
</feature>
<keyword evidence="3 6" id="KW-1133">Transmembrane helix</keyword>
<evidence type="ECO:0000256" key="5">
    <source>
        <dbReference type="SAM" id="MobiDB-lite"/>
    </source>
</evidence>
<comment type="caution">
    <text evidence="8">The sequence shown here is derived from an EMBL/GenBank/DDBJ whole genome shotgun (WGS) entry which is preliminary data.</text>
</comment>
<feature type="transmembrane region" description="Helical" evidence="6">
    <location>
        <begin position="345"/>
        <end position="366"/>
    </location>
</feature>
<evidence type="ECO:0000259" key="7">
    <source>
        <dbReference type="Pfam" id="PF03151"/>
    </source>
</evidence>
<feature type="transmembrane region" description="Helical" evidence="6">
    <location>
        <begin position="174"/>
        <end position="191"/>
    </location>
</feature>
<dbReference type="EMBL" id="CAXLJM020000007">
    <property type="protein sequence ID" value="CAL8072287.1"/>
    <property type="molecule type" value="Genomic_DNA"/>
</dbReference>
<organism evidence="8 9">
    <name type="scientific">Orchesella dallaii</name>
    <dbReference type="NCBI Taxonomy" id="48710"/>
    <lineage>
        <taxon>Eukaryota</taxon>
        <taxon>Metazoa</taxon>
        <taxon>Ecdysozoa</taxon>
        <taxon>Arthropoda</taxon>
        <taxon>Hexapoda</taxon>
        <taxon>Collembola</taxon>
        <taxon>Entomobryomorpha</taxon>
        <taxon>Entomobryoidea</taxon>
        <taxon>Orchesellidae</taxon>
        <taxon>Orchesellinae</taxon>
        <taxon>Orchesella</taxon>
    </lineage>
</organism>
<feature type="domain" description="Sugar phosphate transporter" evidence="7">
    <location>
        <begin position="84"/>
        <end position="364"/>
    </location>
</feature>
<feature type="transmembrane region" description="Helical" evidence="6">
    <location>
        <begin position="254"/>
        <end position="272"/>
    </location>
</feature>
<dbReference type="InterPro" id="IPR050186">
    <property type="entry name" value="TPT_transporter"/>
</dbReference>
<feature type="transmembrane region" description="Helical" evidence="6">
    <location>
        <begin position="76"/>
        <end position="96"/>
    </location>
</feature>
<keyword evidence="9" id="KW-1185">Reference proteome</keyword>
<feature type="transmembrane region" description="Helical" evidence="6">
    <location>
        <begin position="108"/>
        <end position="127"/>
    </location>
</feature>
<feature type="compositionally biased region" description="Low complexity" evidence="5">
    <location>
        <begin position="41"/>
        <end position="52"/>
    </location>
</feature>
<dbReference type="Proteomes" id="UP001642540">
    <property type="component" value="Unassembled WGS sequence"/>
</dbReference>
<evidence type="ECO:0000313" key="8">
    <source>
        <dbReference type="EMBL" id="CAL8072287.1"/>
    </source>
</evidence>
<evidence type="ECO:0000256" key="1">
    <source>
        <dbReference type="ARBA" id="ARBA00004141"/>
    </source>
</evidence>
<feature type="transmembrane region" description="Helical" evidence="6">
    <location>
        <begin position="319"/>
        <end position="339"/>
    </location>
</feature>
<feature type="transmembrane region" description="Helical" evidence="6">
    <location>
        <begin position="292"/>
        <end position="312"/>
    </location>
</feature>
<accession>A0ABP1PNT6</accession>
<proteinExistence type="predicted"/>
<feature type="compositionally biased region" description="Basic and acidic residues" evidence="5">
    <location>
        <begin position="58"/>
        <end position="68"/>
    </location>
</feature>
<evidence type="ECO:0000256" key="2">
    <source>
        <dbReference type="ARBA" id="ARBA00022692"/>
    </source>
</evidence>
<reference evidence="8 9" key="1">
    <citation type="submission" date="2024-08" db="EMBL/GenBank/DDBJ databases">
        <authorList>
            <person name="Cucini C."/>
            <person name="Frati F."/>
        </authorList>
    </citation>
    <scope>NUCLEOTIDE SEQUENCE [LARGE SCALE GENOMIC DNA]</scope>
</reference>
<dbReference type="PANTHER" id="PTHR11132">
    <property type="entry name" value="SOLUTE CARRIER FAMILY 35"/>
    <property type="match status" value="1"/>
</dbReference>
<evidence type="ECO:0000256" key="4">
    <source>
        <dbReference type="ARBA" id="ARBA00023136"/>
    </source>
</evidence>
<dbReference type="InterPro" id="IPR004853">
    <property type="entry name" value="Sugar_P_trans_dom"/>
</dbReference>
<comment type="subcellular location">
    <subcellularLocation>
        <location evidence="1">Membrane</location>
        <topology evidence="1">Multi-pass membrane protein</topology>
    </subcellularLocation>
</comment>
<sequence length="382" mass="41926">MTVPKIFGPVSKNSPKLHRISETFESELFIKRDEEIGGSGSDNNNNSGKKSSQPSFKRQVDPEKANVEVQRNEHPLWIRAGAAMFYVMSSTVITMANKVVLTSYQFPSYQAVALGQIGTAIVVIFLARELDLIEFPALDRGTFKRIFPLPLLFMGNAYSGLGGTKAVSLPMLTALRKFSILFTIIAEVIVLGSRPSVAIQLSVLTMVLGALVASAKDLSFTFYGYLMVTINNLFTASNGVYIKKKLDTTNFGKYGLLFYNSLYIILPGVVIAELTGDIDKAVEFGKWDNVGFVAAFLSSCFLGFVLNVSMVLCTHVNSALTTMVVGCLKDILITYAGMFIGGDYIFNWINFIGLNICTAGSLFYTYQAFKRKHSEPSNNPKG</sequence>
<gene>
    <name evidence="8" type="ORF">ODALV1_LOCUS2097</name>
</gene>
<keyword evidence="2 6" id="KW-0812">Transmembrane</keyword>
<protein>
    <recommendedName>
        <fullName evidence="7">Sugar phosphate transporter domain-containing protein</fullName>
    </recommendedName>
</protein>
<keyword evidence="4 6" id="KW-0472">Membrane</keyword>